<evidence type="ECO:0000313" key="3">
    <source>
        <dbReference type="Proteomes" id="UP000030781"/>
    </source>
</evidence>
<gene>
    <name evidence="2" type="ORF">EHI8A_146690</name>
</gene>
<dbReference type="EMBL" id="KB611075">
    <property type="protein sequence ID" value="EMH74055.1"/>
    <property type="molecule type" value="Genomic_DNA"/>
</dbReference>
<dbReference type="VEuPathDB" id="AmoebaDB:EHI8A_146690"/>
<reference evidence="2 3" key="1">
    <citation type="submission" date="2013-01" db="EMBL/GenBank/DDBJ databases">
        <authorList>
            <person name="Hannick L."/>
            <person name="Zafar N."/>
            <person name="Lorenzi H."/>
            <person name="Ali I.A."/>
            <person name="Petri W.P."/>
            <person name="Caler E."/>
        </authorList>
    </citation>
    <scope>NUCLEOTIDE SEQUENCE [LARGE SCALE GENOMIC DNA]</scope>
    <source>
        <strain evidence="3">HM3:IMSS-B</strain>
    </source>
</reference>
<accession>M3TX76</accession>
<feature type="transmembrane region" description="Helical" evidence="1">
    <location>
        <begin position="294"/>
        <end position="313"/>
    </location>
</feature>
<dbReference type="SUPFAM" id="SSF53474">
    <property type="entry name" value="alpha/beta-Hydrolases"/>
    <property type="match status" value="1"/>
</dbReference>
<keyword evidence="1" id="KW-0812">Transmembrane</keyword>
<name>M3TX76_ENTH1</name>
<feature type="transmembrane region" description="Helical" evidence="1">
    <location>
        <begin position="259"/>
        <end position="282"/>
    </location>
</feature>
<dbReference type="Gene3D" id="3.40.50.1820">
    <property type="entry name" value="alpha/beta hydrolase"/>
    <property type="match status" value="1"/>
</dbReference>
<keyword evidence="1" id="KW-1133">Transmembrane helix</keyword>
<feature type="transmembrane region" description="Helical" evidence="1">
    <location>
        <begin position="218"/>
        <end position="239"/>
    </location>
</feature>
<feature type="transmembrane region" description="Helical" evidence="1">
    <location>
        <begin position="134"/>
        <end position="159"/>
    </location>
</feature>
<keyword evidence="1" id="KW-0472">Membrane</keyword>
<feature type="transmembrane region" description="Helical" evidence="1">
    <location>
        <begin position="63"/>
        <end position="84"/>
    </location>
</feature>
<sequence length="732" mass="82991">MGYCSILKNNFEREKSLLPRVFFNTISVISLFCQFQSLFFVSVMLFGIWAIFTCSTLYLSGELYNIVLLIYGSPLMFLLVYRFILFSVSYISSSFSYFIKVGTSINPEDNCSKQFKDILNKETENKWHMIIHNIGIIIAVVGVVVGLVVYLVVEMVYIFNGKKNGHRAPSFLGTMGISYLIIGGLIQLVTFFLKIILDCVQQCKAIQKASFNDKEYTFFFCFLKFIPCYSILGCICSIICDYCTKTNSGNNTKSSNCQWIFVVVITLISIILLVAFFAFYIWAIIDTWKDSNKLLLYVILFLLSILSNGVSVIKELRNRKEEKTNFKKVSDEPDSWFGFDYNSSIILLIVLIVIVIITIFVIVGMVYILPKIKTKFKGDNTKKGIKNYESSFYLAQELNGFIDGISYDYFFDEYYYQQPSKITNNTRGHSHLCSNDPYGITPAEYGYFSYLAYNKPVIKLQKQYQGNFLKKDNELVFYKENDENEKNKYELLSQYLKDKGWSFQYHNKNGLYYIIGTKVCKEEKTDKEQNKVKVIAFKGTNSFGDGLYDIQLFAESAFPTISVTVFPVFTKQTLSRISYGLSFFGTKAFEKDEPTLLGTAKKIVKEEMKDGIPLVVTGHSLGGGIANIVGTEYGLSSFGISPPGTFLGSKGLGLKKKDVTVLERAVIPDRDPVAALGIDGGLQIRIPCNANSLKCHAIHNSVCMIGELCIDKSMIKLCNETWMSWGFDISKT</sequence>
<dbReference type="Proteomes" id="UP000030781">
    <property type="component" value="Unassembled WGS sequence"/>
</dbReference>
<feature type="transmembrane region" description="Helical" evidence="1">
    <location>
        <begin position="21"/>
        <end position="51"/>
    </location>
</feature>
<feature type="transmembrane region" description="Helical" evidence="1">
    <location>
        <begin position="345"/>
        <end position="369"/>
    </location>
</feature>
<dbReference type="AlphaFoldDB" id="M3TX76"/>
<evidence type="ECO:0000256" key="1">
    <source>
        <dbReference type="SAM" id="Phobius"/>
    </source>
</evidence>
<evidence type="ECO:0008006" key="4">
    <source>
        <dbReference type="Google" id="ProtNLM"/>
    </source>
</evidence>
<proteinExistence type="predicted"/>
<organism evidence="2 3">
    <name type="scientific">Entamoeba histolytica HM-1:IMSS-B</name>
    <dbReference type="NCBI Taxonomy" id="885319"/>
    <lineage>
        <taxon>Eukaryota</taxon>
        <taxon>Amoebozoa</taxon>
        <taxon>Evosea</taxon>
        <taxon>Archamoebae</taxon>
        <taxon>Mastigamoebida</taxon>
        <taxon>Entamoebidae</taxon>
        <taxon>Entamoeba</taxon>
    </lineage>
</organism>
<evidence type="ECO:0000313" key="2">
    <source>
        <dbReference type="EMBL" id="EMH74055.1"/>
    </source>
</evidence>
<dbReference type="OrthoDB" id="58570at2759"/>
<dbReference type="InterPro" id="IPR029058">
    <property type="entry name" value="AB_hydrolase_fold"/>
</dbReference>
<feature type="transmembrane region" description="Helical" evidence="1">
    <location>
        <begin position="171"/>
        <end position="197"/>
    </location>
</feature>
<protein>
    <recommendedName>
        <fullName evidence="4">Fungal lipase-like domain-containing protein</fullName>
    </recommendedName>
</protein>